<accession>A8BEW8</accession>
<sequence>MRTKRPLLSPLVGIPQAQEPRLVTIEEESCIQLTPLDTALWEPVPAMTSKAIEDKRHTSRSATAPTIEIAAKAAENIHLRGSSAGETIDIGCTPVERGSADSNESAVIRILDHDMQPSEQAVSIGLAVSPMPLNGSLCPAEVPSISQVEESPLARAAAVQGINRAIILGPLLHGRPVRSAELSHQCLRGRTVSKLYSLRKLSTVLSATLATYTDTSDDLPQI</sequence>
<dbReference type="EMBL" id="AACB03000001">
    <property type="protein sequence ID" value="KAE8305723.1"/>
    <property type="molecule type" value="Genomic_DNA"/>
</dbReference>
<dbReference type="KEGG" id="gla:GL50803_009180"/>
<dbReference type="AlphaFoldDB" id="A8BEW8"/>
<dbReference type="OMA" id="SHQCLRG"/>
<protein>
    <submittedName>
        <fullName evidence="1">Uncharacterized protein</fullName>
    </submittedName>
</protein>
<evidence type="ECO:0000313" key="1">
    <source>
        <dbReference type="EMBL" id="KAE8305723.1"/>
    </source>
</evidence>
<dbReference type="RefSeq" id="XP_001707435.1">
    <property type="nucleotide sequence ID" value="XM_001707383.1"/>
</dbReference>
<evidence type="ECO:0000313" key="2">
    <source>
        <dbReference type="Proteomes" id="UP000001548"/>
    </source>
</evidence>
<reference evidence="1 2" key="1">
    <citation type="journal article" date="2007" name="Science">
        <title>Genomic minimalism in the early diverging intestinal parasite Giardia lamblia.</title>
        <authorList>
            <person name="Morrison H.G."/>
            <person name="McArthur A.G."/>
            <person name="Gillin F.D."/>
            <person name="Aley S.B."/>
            <person name="Adam R.D."/>
            <person name="Olsen G.J."/>
            <person name="Best A.A."/>
            <person name="Cande W.Z."/>
            <person name="Chen F."/>
            <person name="Cipriano M.J."/>
            <person name="Davids B.J."/>
            <person name="Dawson S.C."/>
            <person name="Elmendorf H.G."/>
            <person name="Hehl A.B."/>
            <person name="Holder M.E."/>
            <person name="Huse S.M."/>
            <person name="Kim U.U."/>
            <person name="Lasek-Nesselquist E."/>
            <person name="Manning G."/>
            <person name="Nigam A."/>
            <person name="Nixon J.E."/>
            <person name="Palm D."/>
            <person name="Passamaneck N.E."/>
            <person name="Prabhu A."/>
            <person name="Reich C.I."/>
            <person name="Reiner D.S."/>
            <person name="Samuelson J."/>
            <person name="Svard S.G."/>
            <person name="Sogin M.L."/>
        </authorList>
    </citation>
    <scope>NUCLEOTIDE SEQUENCE [LARGE SCALE GENOMIC DNA]</scope>
    <source>
        <strain evidence="1 2">WB C6</strain>
    </source>
</reference>
<keyword evidence="2" id="KW-1185">Reference proteome</keyword>
<organism evidence="1 2">
    <name type="scientific">Giardia intestinalis (strain ATCC 50803 / WB clone C6)</name>
    <name type="common">Giardia lamblia</name>
    <dbReference type="NCBI Taxonomy" id="184922"/>
    <lineage>
        <taxon>Eukaryota</taxon>
        <taxon>Metamonada</taxon>
        <taxon>Diplomonadida</taxon>
        <taxon>Hexamitidae</taxon>
        <taxon>Giardiinae</taxon>
        <taxon>Giardia</taxon>
    </lineage>
</organism>
<dbReference type="Proteomes" id="UP000001548">
    <property type="component" value="Unassembled WGS sequence"/>
</dbReference>
<dbReference type="VEuPathDB" id="GiardiaDB:GL50803_9180"/>
<name>A8BEW8_GIAIC</name>
<proteinExistence type="predicted"/>
<dbReference type="GeneID" id="5700335"/>
<dbReference type="HOGENOM" id="CLU_1247404_0_0_1"/>
<gene>
    <name evidence="1" type="ORF">GL50803_009180</name>
</gene>
<comment type="caution">
    <text evidence="1">The sequence shown here is derived from an EMBL/GenBank/DDBJ whole genome shotgun (WGS) entry which is preliminary data.</text>
</comment>